<keyword evidence="14" id="KW-1185">Reference proteome</keyword>
<feature type="compositionally biased region" description="Basic and acidic residues" evidence="12">
    <location>
        <begin position="14"/>
        <end position="36"/>
    </location>
</feature>
<dbReference type="EMBL" id="CP035494">
    <property type="protein sequence ID" value="QAY60199.1"/>
    <property type="molecule type" value="Genomic_DNA"/>
</dbReference>
<evidence type="ECO:0000256" key="4">
    <source>
        <dbReference type="ARBA" id="ARBA00022801"/>
    </source>
</evidence>
<feature type="binding site" evidence="10">
    <location>
        <position position="327"/>
    </location>
    <ligand>
        <name>substrate</name>
    </ligand>
</feature>
<keyword evidence="5" id="KW-0136">Cellulose degradation</keyword>
<organism evidence="13 14">
    <name type="scientific">Microbacterium protaetiae</name>
    <dbReference type="NCBI Taxonomy" id="2509458"/>
    <lineage>
        <taxon>Bacteria</taxon>
        <taxon>Bacillati</taxon>
        <taxon>Actinomycetota</taxon>
        <taxon>Actinomycetes</taxon>
        <taxon>Micrococcales</taxon>
        <taxon>Microbacteriaceae</taxon>
        <taxon>Microbacterium</taxon>
    </lineage>
</organism>
<evidence type="ECO:0000256" key="1">
    <source>
        <dbReference type="ARBA" id="ARBA00000448"/>
    </source>
</evidence>
<evidence type="ECO:0000256" key="10">
    <source>
        <dbReference type="PIRSR" id="PIRSR617736-2"/>
    </source>
</evidence>
<dbReference type="KEGG" id="mprt:ET475_09495"/>
<dbReference type="InterPro" id="IPR033132">
    <property type="entry name" value="GH_1_N_CS"/>
</dbReference>
<sequence>MVAQNAATPYCKSKRFDDRRPVSTDASPHHRSADFRDSGLRFPDGFTFGSATASYQVEGAADEDGRAPSIWDTFSRTPGKVAGGDTGDVACDHYHRWEADLDLMAELGLDAYRFSIAWPRIIPTGRGAVNQAGLDFYSRLIDGLRQRGIRPVATLYHWDLPQVLEDAGGWPARATVDAFEEYAGVLGTALGDRVHTWTTLNEPWCTAYLGYGQGGHAPGRREPAAALAAAHHLNLAHGRALQALRATSTGSPEYSVTLNLHVARGDAEAVRRIDAVGNRAFTGPMLRGVYDDDLIADTASVTDWGFVHDGDLETIHQPIDVLGVNYYSTNTVRMWDGAGPRQANDGHKPAEGGTAWPGSDELVEFVEQAGPHTAMGWNIAPDGLLELLHSLRDAYPDQPLMITENGAAFDDVVAADGAVHDLERVDYLRRHLTAAHRAIEDGVDLRGYFVWSLLDNFEWGYGYAKRFGVVRVDFDDQRRIVKDSGHWFRSLATTGVIPE</sequence>
<dbReference type="SUPFAM" id="SSF51445">
    <property type="entry name" value="(Trans)glycosidases"/>
    <property type="match status" value="1"/>
</dbReference>
<evidence type="ECO:0000256" key="6">
    <source>
        <dbReference type="ARBA" id="ARBA00023277"/>
    </source>
</evidence>
<evidence type="ECO:0000313" key="14">
    <source>
        <dbReference type="Proteomes" id="UP000293995"/>
    </source>
</evidence>
<dbReference type="GO" id="GO:0008422">
    <property type="term" value="F:beta-glucosidase activity"/>
    <property type="evidence" value="ECO:0007669"/>
    <property type="project" value="UniProtKB-EC"/>
</dbReference>
<dbReference type="EC" id="3.2.1.21" evidence="3 11"/>
<dbReference type="PANTHER" id="PTHR10353">
    <property type="entry name" value="GLYCOSYL HYDROLASE"/>
    <property type="match status" value="1"/>
</dbReference>
<dbReference type="Pfam" id="PF00232">
    <property type="entry name" value="Glyco_hydro_1"/>
    <property type="match status" value="1"/>
</dbReference>
<dbReference type="InterPro" id="IPR017736">
    <property type="entry name" value="Glyco_hydro_1_beta-glucosidase"/>
</dbReference>
<evidence type="ECO:0000256" key="12">
    <source>
        <dbReference type="SAM" id="MobiDB-lite"/>
    </source>
</evidence>
<dbReference type="NCBIfam" id="TIGR03356">
    <property type="entry name" value="BGL"/>
    <property type="match status" value="1"/>
</dbReference>
<dbReference type="AlphaFoldDB" id="A0A4P6EGB0"/>
<dbReference type="InterPro" id="IPR001360">
    <property type="entry name" value="Glyco_hydro_1"/>
</dbReference>
<keyword evidence="4 11" id="KW-0378">Hydrolase</keyword>
<accession>A0A4P6EGB0</accession>
<feature type="active site" description="Nucleophile" evidence="9">
    <location>
        <position position="404"/>
    </location>
</feature>
<evidence type="ECO:0000256" key="9">
    <source>
        <dbReference type="PIRSR" id="PIRSR617736-1"/>
    </source>
</evidence>
<evidence type="ECO:0000256" key="8">
    <source>
        <dbReference type="ARBA" id="ARBA00023326"/>
    </source>
</evidence>
<proteinExistence type="inferred from homology"/>
<evidence type="ECO:0000256" key="7">
    <source>
        <dbReference type="ARBA" id="ARBA00023295"/>
    </source>
</evidence>
<name>A0A4P6EGB0_9MICO</name>
<dbReference type="PROSITE" id="PS00653">
    <property type="entry name" value="GLYCOSYL_HYDROL_F1_2"/>
    <property type="match status" value="1"/>
</dbReference>
<feature type="region of interest" description="Disordered" evidence="12">
    <location>
        <begin position="13"/>
        <end position="36"/>
    </location>
</feature>
<dbReference type="InterPro" id="IPR017853">
    <property type="entry name" value="GH"/>
</dbReference>
<dbReference type="GO" id="GO:0030245">
    <property type="term" value="P:cellulose catabolic process"/>
    <property type="evidence" value="ECO:0007669"/>
    <property type="project" value="UniProtKB-KW"/>
</dbReference>
<reference evidence="13 14" key="1">
    <citation type="submission" date="2019-01" db="EMBL/GenBank/DDBJ databases">
        <title>Genome sequencing of strain DFW100M-13.</title>
        <authorList>
            <person name="Heo J."/>
            <person name="Kim S.-J."/>
            <person name="Kim J.-S."/>
            <person name="Hong S.-B."/>
            <person name="Kwon S.-W."/>
        </authorList>
    </citation>
    <scope>NUCLEOTIDE SEQUENCE [LARGE SCALE GENOMIC DNA]</scope>
    <source>
        <strain evidence="13 14">DFW100M-13</strain>
    </source>
</reference>
<feature type="binding site" evidence="10">
    <location>
        <position position="157"/>
    </location>
    <ligand>
        <name>substrate</name>
    </ligand>
</feature>
<feature type="binding site" evidence="10">
    <location>
        <position position="56"/>
    </location>
    <ligand>
        <name>substrate</name>
    </ligand>
</feature>
<dbReference type="Gene3D" id="3.20.20.80">
    <property type="entry name" value="Glycosidases"/>
    <property type="match status" value="1"/>
</dbReference>
<keyword evidence="8" id="KW-0624">Polysaccharide degradation</keyword>
<evidence type="ECO:0000256" key="11">
    <source>
        <dbReference type="RuleBase" id="RU361175"/>
    </source>
</evidence>
<dbReference type="Proteomes" id="UP000293995">
    <property type="component" value="Chromosome"/>
</dbReference>
<keyword evidence="6" id="KW-0119">Carbohydrate metabolism</keyword>
<keyword evidence="7 11" id="KW-0326">Glycosidase</keyword>
<feature type="active site" description="Proton donor" evidence="9">
    <location>
        <position position="202"/>
    </location>
</feature>
<dbReference type="GO" id="GO:0005829">
    <property type="term" value="C:cytosol"/>
    <property type="evidence" value="ECO:0007669"/>
    <property type="project" value="TreeGrafter"/>
</dbReference>
<gene>
    <name evidence="13" type="ORF">ET475_09495</name>
</gene>
<dbReference type="OrthoDB" id="9765195at2"/>
<dbReference type="PRINTS" id="PR00131">
    <property type="entry name" value="GLHYDRLASE1"/>
</dbReference>
<evidence type="ECO:0000313" key="13">
    <source>
        <dbReference type="EMBL" id="QAY60199.1"/>
    </source>
</evidence>
<feature type="binding site" evidence="10">
    <location>
        <position position="451"/>
    </location>
    <ligand>
        <name>substrate</name>
    </ligand>
</feature>
<feature type="binding site" evidence="10">
    <location>
        <begin position="458"/>
        <end position="459"/>
    </location>
    <ligand>
        <name>substrate</name>
    </ligand>
</feature>
<evidence type="ECO:0000256" key="2">
    <source>
        <dbReference type="ARBA" id="ARBA00010838"/>
    </source>
</evidence>
<dbReference type="FunFam" id="3.20.20.80:FF:000004">
    <property type="entry name" value="Beta-glucosidase 6-phospho-beta-glucosidase"/>
    <property type="match status" value="1"/>
</dbReference>
<comment type="similarity">
    <text evidence="2 11">Belongs to the glycosyl hydrolase 1 family.</text>
</comment>
<dbReference type="PANTHER" id="PTHR10353:SF36">
    <property type="entry name" value="LP05116P"/>
    <property type="match status" value="1"/>
</dbReference>
<protein>
    <recommendedName>
        <fullName evidence="3 11">Beta-glucosidase</fullName>
        <ecNumber evidence="3 11">3.2.1.21</ecNumber>
    </recommendedName>
</protein>
<comment type="catalytic activity">
    <reaction evidence="1 11">
        <text>Hydrolysis of terminal, non-reducing beta-D-glucosyl residues with release of beta-D-glucose.</text>
        <dbReference type="EC" id="3.2.1.21"/>
    </reaction>
</comment>
<evidence type="ECO:0000256" key="3">
    <source>
        <dbReference type="ARBA" id="ARBA00012744"/>
    </source>
</evidence>
<evidence type="ECO:0000256" key="5">
    <source>
        <dbReference type="ARBA" id="ARBA00023001"/>
    </source>
</evidence>
<feature type="binding site" evidence="10">
    <location>
        <position position="201"/>
    </location>
    <ligand>
        <name>substrate</name>
    </ligand>
</feature>